<evidence type="ECO:0000259" key="4">
    <source>
        <dbReference type="PROSITE" id="PS50949"/>
    </source>
</evidence>
<organism evidence="5 6">
    <name type="scientific">Mesobacillus campisalis</name>
    <dbReference type="NCBI Taxonomy" id="1408103"/>
    <lineage>
        <taxon>Bacteria</taxon>
        <taxon>Bacillati</taxon>
        <taxon>Bacillota</taxon>
        <taxon>Bacilli</taxon>
        <taxon>Bacillales</taxon>
        <taxon>Bacillaceae</taxon>
        <taxon>Mesobacillus</taxon>
    </lineage>
</organism>
<name>A0A0M2SVB8_9BACI</name>
<feature type="domain" description="HTH gntR-type" evidence="4">
    <location>
        <begin position="1"/>
        <end position="69"/>
    </location>
</feature>
<dbReference type="CDD" id="cd07377">
    <property type="entry name" value="WHTH_GntR"/>
    <property type="match status" value="1"/>
</dbReference>
<dbReference type="PANTHER" id="PTHR44846">
    <property type="entry name" value="MANNOSYL-D-GLYCERATE TRANSPORT/METABOLISM SYSTEM REPRESSOR MNGR-RELATED"/>
    <property type="match status" value="1"/>
</dbReference>
<evidence type="ECO:0000256" key="3">
    <source>
        <dbReference type="ARBA" id="ARBA00023163"/>
    </source>
</evidence>
<evidence type="ECO:0000256" key="2">
    <source>
        <dbReference type="ARBA" id="ARBA00023125"/>
    </source>
</evidence>
<keyword evidence="3" id="KW-0804">Transcription</keyword>
<dbReference type="Pfam" id="PF00392">
    <property type="entry name" value="GntR"/>
    <property type="match status" value="1"/>
</dbReference>
<dbReference type="Proteomes" id="UP000034166">
    <property type="component" value="Unassembled WGS sequence"/>
</dbReference>
<dbReference type="SMART" id="SM00866">
    <property type="entry name" value="UTRA"/>
    <property type="match status" value="1"/>
</dbReference>
<dbReference type="Gene3D" id="1.10.10.10">
    <property type="entry name" value="Winged helix-like DNA-binding domain superfamily/Winged helix DNA-binding domain"/>
    <property type="match status" value="1"/>
</dbReference>
<gene>
    <name evidence="5" type="ORF">WQ57_18545</name>
</gene>
<dbReference type="GO" id="GO:0003677">
    <property type="term" value="F:DNA binding"/>
    <property type="evidence" value="ECO:0007669"/>
    <property type="project" value="UniProtKB-KW"/>
</dbReference>
<dbReference type="SMART" id="SM00345">
    <property type="entry name" value="HTH_GNTR"/>
    <property type="match status" value="1"/>
</dbReference>
<dbReference type="GO" id="GO:0045892">
    <property type="term" value="P:negative regulation of DNA-templated transcription"/>
    <property type="evidence" value="ECO:0007669"/>
    <property type="project" value="TreeGrafter"/>
</dbReference>
<dbReference type="InterPro" id="IPR011663">
    <property type="entry name" value="UTRA"/>
</dbReference>
<keyword evidence="1" id="KW-0805">Transcription regulation</keyword>
<dbReference type="InterPro" id="IPR000524">
    <property type="entry name" value="Tscrpt_reg_HTH_GntR"/>
</dbReference>
<dbReference type="Gene3D" id="3.40.1410.10">
    <property type="entry name" value="Chorismate lyase-like"/>
    <property type="match status" value="1"/>
</dbReference>
<comment type="caution">
    <text evidence="5">The sequence shown here is derived from an EMBL/GenBank/DDBJ whole genome shotgun (WGS) entry which is preliminary data.</text>
</comment>
<dbReference type="SUPFAM" id="SSF64288">
    <property type="entry name" value="Chorismate lyase-like"/>
    <property type="match status" value="1"/>
</dbReference>
<protein>
    <submittedName>
        <fullName evidence="5">Transcriptional regulator</fullName>
    </submittedName>
</protein>
<evidence type="ECO:0000313" key="5">
    <source>
        <dbReference type="EMBL" id="KKK36575.1"/>
    </source>
</evidence>
<dbReference type="PROSITE" id="PS50949">
    <property type="entry name" value="HTH_GNTR"/>
    <property type="match status" value="1"/>
</dbReference>
<dbReference type="InterPro" id="IPR050679">
    <property type="entry name" value="Bact_HTH_transcr_reg"/>
</dbReference>
<proteinExistence type="predicted"/>
<evidence type="ECO:0000313" key="6">
    <source>
        <dbReference type="Proteomes" id="UP000034166"/>
    </source>
</evidence>
<dbReference type="PRINTS" id="PR00035">
    <property type="entry name" value="HTHGNTR"/>
</dbReference>
<evidence type="ECO:0000256" key="1">
    <source>
        <dbReference type="ARBA" id="ARBA00023015"/>
    </source>
</evidence>
<dbReference type="PATRIC" id="fig|1408103.3.peg.4106"/>
<reference evidence="5 6" key="1">
    <citation type="submission" date="2015-04" db="EMBL/GenBank/DDBJ databases">
        <title>Taxonomic description and genome sequence of Bacillus campisalis sp. nov., a novel member of the genus Bacillus isolated from solar saltern.</title>
        <authorList>
            <person name="Mathan Kumar R."/>
            <person name="Kaur G."/>
            <person name="Kumar A."/>
            <person name="Singh N.K."/>
            <person name="Kaur N."/>
            <person name="Kumar N."/>
            <person name="Mayilraj S."/>
        </authorList>
    </citation>
    <scope>NUCLEOTIDE SEQUENCE [LARGE SCALE GENOMIC DNA]</scope>
    <source>
        <strain evidence="5 6">SA2-6</strain>
    </source>
</reference>
<dbReference type="PANTHER" id="PTHR44846:SF17">
    <property type="entry name" value="GNTR-FAMILY TRANSCRIPTIONAL REGULATOR"/>
    <property type="match status" value="1"/>
</dbReference>
<dbReference type="GO" id="GO:0003700">
    <property type="term" value="F:DNA-binding transcription factor activity"/>
    <property type="evidence" value="ECO:0007669"/>
    <property type="project" value="InterPro"/>
</dbReference>
<dbReference type="InterPro" id="IPR036390">
    <property type="entry name" value="WH_DNA-bd_sf"/>
</dbReference>
<dbReference type="EMBL" id="LAYY01000027">
    <property type="protein sequence ID" value="KKK36575.1"/>
    <property type="molecule type" value="Genomic_DNA"/>
</dbReference>
<dbReference type="RefSeq" id="WP_046525260.1">
    <property type="nucleotide sequence ID" value="NZ_LAYY01000027.1"/>
</dbReference>
<keyword evidence="6" id="KW-1185">Reference proteome</keyword>
<dbReference type="AlphaFoldDB" id="A0A0M2SVB8"/>
<dbReference type="OrthoDB" id="9816541at2"/>
<keyword evidence="2" id="KW-0238">DNA-binding</keyword>
<accession>A0A0M2SVB8</accession>
<sequence>MAEKALLVDRMISDIREGKYKPNEKLPSENELADEYKLPRMVIRKVYERLQELGYIFSKQGKGSYVQNRKLQIPLILTGDVSFSEKMQELKHDFRTITLACEEIDYDSAVYHALHADIGEAVYKVSRLRIVDDCPIALHTSFLPKSVFNNIENEGQQITSIFQYYRQQGYTEFEPMRSQLSIVFPNQVERELLKCPSLVPLLHLESGCLDKKTGTVLEYSRIHYRSDCFTYVI</sequence>
<dbReference type="SUPFAM" id="SSF46785">
    <property type="entry name" value="Winged helix' DNA-binding domain"/>
    <property type="match status" value="1"/>
</dbReference>
<dbReference type="InterPro" id="IPR028978">
    <property type="entry name" value="Chorismate_lyase_/UTRA_dom_sf"/>
</dbReference>
<dbReference type="InterPro" id="IPR036388">
    <property type="entry name" value="WH-like_DNA-bd_sf"/>
</dbReference>
<dbReference type="Pfam" id="PF07702">
    <property type="entry name" value="UTRA"/>
    <property type="match status" value="1"/>
</dbReference>